<dbReference type="EMBL" id="KN837248">
    <property type="protein sequence ID" value="KIJ31099.1"/>
    <property type="molecule type" value="Genomic_DNA"/>
</dbReference>
<keyword evidence="1" id="KW-0812">Transmembrane</keyword>
<dbReference type="OrthoDB" id="3270770at2759"/>
<dbReference type="HOGENOM" id="CLU_146882_0_0_1"/>
<evidence type="ECO:0000256" key="1">
    <source>
        <dbReference type="SAM" id="Phobius"/>
    </source>
</evidence>
<protein>
    <submittedName>
        <fullName evidence="2">Uncharacterized protein</fullName>
    </submittedName>
</protein>
<dbReference type="Proteomes" id="UP000054279">
    <property type="component" value="Unassembled WGS sequence"/>
</dbReference>
<proteinExistence type="predicted"/>
<evidence type="ECO:0000313" key="3">
    <source>
        <dbReference type="Proteomes" id="UP000054279"/>
    </source>
</evidence>
<evidence type="ECO:0000313" key="2">
    <source>
        <dbReference type="EMBL" id="KIJ31099.1"/>
    </source>
</evidence>
<accession>A0A0C9U9C7</accession>
<organism evidence="2 3">
    <name type="scientific">Sphaerobolus stellatus (strain SS14)</name>
    <dbReference type="NCBI Taxonomy" id="990650"/>
    <lineage>
        <taxon>Eukaryota</taxon>
        <taxon>Fungi</taxon>
        <taxon>Dikarya</taxon>
        <taxon>Basidiomycota</taxon>
        <taxon>Agaricomycotina</taxon>
        <taxon>Agaricomycetes</taxon>
        <taxon>Phallomycetidae</taxon>
        <taxon>Geastrales</taxon>
        <taxon>Sphaerobolaceae</taxon>
        <taxon>Sphaerobolus</taxon>
    </lineage>
</organism>
<feature type="transmembrane region" description="Helical" evidence="1">
    <location>
        <begin position="103"/>
        <end position="125"/>
    </location>
</feature>
<keyword evidence="1" id="KW-1133">Transmembrane helix</keyword>
<sequence>MLYIVNVFFLEPTDILLLLRIKDKERRWKDGVEKIERKVLEYQEVINRGATPTEKECAAENVAGAMEEVAELHTDPNVREYIKREAKTEEERDSLLMDIGKGINLLLMTPFVLVGAVLMAAGMLFEGVAKIVKGIWRLFIKRISAAKEH</sequence>
<keyword evidence="3" id="KW-1185">Reference proteome</keyword>
<gene>
    <name evidence="2" type="ORF">M422DRAFT_186400</name>
</gene>
<reference evidence="2 3" key="1">
    <citation type="submission" date="2014-06" db="EMBL/GenBank/DDBJ databases">
        <title>Evolutionary Origins and Diversification of the Mycorrhizal Mutualists.</title>
        <authorList>
            <consortium name="DOE Joint Genome Institute"/>
            <consortium name="Mycorrhizal Genomics Consortium"/>
            <person name="Kohler A."/>
            <person name="Kuo A."/>
            <person name="Nagy L.G."/>
            <person name="Floudas D."/>
            <person name="Copeland A."/>
            <person name="Barry K.W."/>
            <person name="Cichocki N."/>
            <person name="Veneault-Fourrey C."/>
            <person name="LaButti K."/>
            <person name="Lindquist E.A."/>
            <person name="Lipzen A."/>
            <person name="Lundell T."/>
            <person name="Morin E."/>
            <person name="Murat C."/>
            <person name="Riley R."/>
            <person name="Ohm R."/>
            <person name="Sun H."/>
            <person name="Tunlid A."/>
            <person name="Henrissat B."/>
            <person name="Grigoriev I.V."/>
            <person name="Hibbett D.S."/>
            <person name="Martin F."/>
        </authorList>
    </citation>
    <scope>NUCLEOTIDE SEQUENCE [LARGE SCALE GENOMIC DNA]</scope>
    <source>
        <strain evidence="2 3">SS14</strain>
    </source>
</reference>
<name>A0A0C9U9C7_SPHS4</name>
<dbReference type="AlphaFoldDB" id="A0A0C9U9C7"/>
<keyword evidence="1" id="KW-0472">Membrane</keyword>